<dbReference type="InterPro" id="IPR037825">
    <property type="entry name" value="GH94N_CBP"/>
</dbReference>
<accession>A0A8J4H1Z4</accession>
<dbReference type="InterPro" id="IPR052047">
    <property type="entry name" value="GH94_Enzymes"/>
</dbReference>
<evidence type="ECO:0000256" key="1">
    <source>
        <dbReference type="ARBA" id="ARBA00022676"/>
    </source>
</evidence>
<name>A0A8J4H1Z4_9BACL</name>
<keyword evidence="6" id="KW-1185">Reference proteome</keyword>
<dbReference type="PANTHER" id="PTHR37469">
    <property type="entry name" value="CELLOBIONIC ACID PHOSPHORYLASE-RELATED"/>
    <property type="match status" value="1"/>
</dbReference>
<dbReference type="InterPro" id="IPR010383">
    <property type="entry name" value="Glyco_hydrolase_94_b-supersand"/>
</dbReference>
<keyword evidence="1" id="KW-0328">Glycosyltransferase</keyword>
<dbReference type="Gene3D" id="2.70.98.40">
    <property type="entry name" value="Glycoside hydrolase, family 65, N-terminal domain"/>
    <property type="match status" value="1"/>
</dbReference>
<feature type="domain" description="Glycosyl hydrolase 94 supersandwich" evidence="3">
    <location>
        <begin position="11"/>
        <end position="290"/>
    </location>
</feature>
<evidence type="ECO:0000256" key="2">
    <source>
        <dbReference type="ARBA" id="ARBA00022679"/>
    </source>
</evidence>
<protein>
    <submittedName>
        <fullName evidence="5">Glycosyl transferase</fullName>
    </submittedName>
</protein>
<dbReference type="Proteomes" id="UP000677918">
    <property type="component" value="Unassembled WGS sequence"/>
</dbReference>
<evidence type="ECO:0000259" key="3">
    <source>
        <dbReference type="Pfam" id="PF06165"/>
    </source>
</evidence>
<feature type="domain" description="Glycosyl hydrolase 94 catalytic" evidence="4">
    <location>
        <begin position="307"/>
        <end position="734"/>
    </location>
</feature>
<dbReference type="InterPro" id="IPR033432">
    <property type="entry name" value="GH94_catalytic"/>
</dbReference>
<reference evidence="5" key="1">
    <citation type="submission" date="2021-04" db="EMBL/GenBank/DDBJ databases">
        <title>Draft genome sequence of Xylanibacillus composti strain K13.</title>
        <authorList>
            <person name="Uke A."/>
            <person name="Chhe C."/>
            <person name="Baramee S."/>
            <person name="Kosugi A."/>
        </authorList>
    </citation>
    <scope>NUCLEOTIDE SEQUENCE</scope>
    <source>
        <strain evidence="5">K13</strain>
    </source>
</reference>
<evidence type="ECO:0000259" key="4">
    <source>
        <dbReference type="Pfam" id="PF17167"/>
    </source>
</evidence>
<dbReference type="InterPro" id="IPR037018">
    <property type="entry name" value="GH65_N"/>
</dbReference>
<dbReference type="GO" id="GO:0005975">
    <property type="term" value="P:carbohydrate metabolic process"/>
    <property type="evidence" value="ECO:0007669"/>
    <property type="project" value="InterPro"/>
</dbReference>
<dbReference type="GO" id="GO:0030246">
    <property type="term" value="F:carbohydrate binding"/>
    <property type="evidence" value="ECO:0007669"/>
    <property type="project" value="InterPro"/>
</dbReference>
<evidence type="ECO:0000313" key="5">
    <source>
        <dbReference type="EMBL" id="GIQ67509.1"/>
    </source>
</evidence>
<dbReference type="InterPro" id="IPR012341">
    <property type="entry name" value="6hp_glycosidase-like_sf"/>
</dbReference>
<sequence>MKFGHFDDARKEYVINTPKTPYPWINYLGNEQFFGLMSNTAGGYCFYRDARLRRITRYRYNNIPIDNGGRYFYLHDNGDYWTPGWMPVKRELDFYECRHGLGYTSITGERNGVRVNQLALVPLQFNGEVHKVTVSNTSGAEKQVKLFSFIEFCLWNAHDDMTNFQRNLSTGEVEVKGSVVYHKTEYRERRNHYAFYSVNSPIDGFDTDRESFLGAYNGLDTPQVVEAGQASNSVASGWSPIASHAIHITLQPGEEKSFIFVLGYVENPEEEKWEAPNVINKTRAQAMIDRFATDADVEKAMADLSDYWNGLLSKYMIESRDEKLDRMVNIWNPYQCMVTFNMSRSASYFESGIGRGMGFRDSNQDLLGFVHQIPERARERIIDIASTQFEDGSAYHQYQPLTKKGNNEVGSGFNDDPLWLILGTSAYIKETGDFSILDEQVPFDCDPNNTATLFEHLKRSFYHVIHNRGPHGLPLIGRADWNDCLNLNCFSKEPGESFQTTANIEGRVAESVFIAGLFVFVGPDFVELCKRRGLDQEAAEAQRYIDEMRKITLEHGFDGDWFLRAYDHYGQKVGSKENEEGQIFIEPQGICVMAGIGVEEGLAEKSLNAVQERLETDYGIVLNNPAFTKYYLNLGEISTYPPGYKENAGIFCHNNPWVMMAETVIGRGDRAFELYKKIAPAYLEDISEIHRMEPYVYAQMIAGKDAVREGEAKNSWLTGTAAWNYVAITQAILGIQPDFDGLKIDPCIPKDWEGYTITRVFRGDTLNIAVKNPNRVSKGVQSITVNGQAIEGNVVPVAGDGGTYQIEVVLG</sequence>
<comment type="caution">
    <text evidence="5">The sequence shown here is derived from an EMBL/GenBank/DDBJ whole genome shotgun (WGS) entry which is preliminary data.</text>
</comment>
<dbReference type="SUPFAM" id="SSF48208">
    <property type="entry name" value="Six-hairpin glycosidases"/>
    <property type="match status" value="1"/>
</dbReference>
<dbReference type="Pfam" id="PF17167">
    <property type="entry name" value="Glyco_hydro_94"/>
    <property type="match status" value="1"/>
</dbReference>
<dbReference type="Pfam" id="PF06165">
    <property type="entry name" value="GH94_b-supersand"/>
    <property type="match status" value="1"/>
</dbReference>
<dbReference type="PANTHER" id="PTHR37469:SF2">
    <property type="entry name" value="CELLOBIONIC ACID PHOSPHORYLASE"/>
    <property type="match status" value="1"/>
</dbReference>
<dbReference type="AlphaFoldDB" id="A0A8J4H1Z4"/>
<dbReference type="CDD" id="cd11754">
    <property type="entry name" value="GH94N_CBP_like"/>
    <property type="match status" value="1"/>
</dbReference>
<dbReference type="SUPFAM" id="SSF74650">
    <property type="entry name" value="Galactose mutarotase-like"/>
    <property type="match status" value="1"/>
</dbReference>
<gene>
    <name evidence="5" type="ORF">XYCOK13_03330</name>
</gene>
<dbReference type="EMBL" id="BOVK01000005">
    <property type="protein sequence ID" value="GIQ67509.1"/>
    <property type="molecule type" value="Genomic_DNA"/>
</dbReference>
<keyword evidence="2 5" id="KW-0808">Transferase</keyword>
<dbReference type="RefSeq" id="WP_213410107.1">
    <property type="nucleotide sequence ID" value="NZ_BOVK01000005.1"/>
</dbReference>
<dbReference type="Gene3D" id="1.50.10.10">
    <property type="match status" value="1"/>
</dbReference>
<dbReference type="Gene3D" id="1.20.890.20">
    <property type="entry name" value="mpn423 like domain"/>
    <property type="match status" value="1"/>
</dbReference>
<dbReference type="SMART" id="SM01068">
    <property type="entry name" value="CBM_X"/>
    <property type="match status" value="1"/>
</dbReference>
<evidence type="ECO:0000313" key="6">
    <source>
        <dbReference type="Proteomes" id="UP000677918"/>
    </source>
</evidence>
<organism evidence="5 6">
    <name type="scientific">Xylanibacillus composti</name>
    <dbReference type="NCBI Taxonomy" id="1572762"/>
    <lineage>
        <taxon>Bacteria</taxon>
        <taxon>Bacillati</taxon>
        <taxon>Bacillota</taxon>
        <taxon>Bacilli</taxon>
        <taxon>Bacillales</taxon>
        <taxon>Paenibacillaceae</taxon>
        <taxon>Xylanibacillus</taxon>
    </lineage>
</organism>
<proteinExistence type="predicted"/>
<dbReference type="GO" id="GO:0016757">
    <property type="term" value="F:glycosyltransferase activity"/>
    <property type="evidence" value="ECO:0007669"/>
    <property type="project" value="UniProtKB-KW"/>
</dbReference>
<dbReference type="InterPro" id="IPR008928">
    <property type="entry name" value="6-hairpin_glycosidase_sf"/>
</dbReference>
<dbReference type="Gene3D" id="2.60.420.10">
    <property type="entry name" value="Maltose phosphorylase, domain 3"/>
    <property type="match status" value="1"/>
</dbReference>
<dbReference type="InterPro" id="IPR011013">
    <property type="entry name" value="Gal_mutarotase_sf_dom"/>
</dbReference>